<dbReference type="Pfam" id="PF01591">
    <property type="entry name" value="6PF2K"/>
    <property type="match status" value="1"/>
</dbReference>
<keyword evidence="5" id="KW-0067">ATP-binding</keyword>
<dbReference type="GO" id="GO:0003873">
    <property type="term" value="F:6-phosphofructo-2-kinase activity"/>
    <property type="evidence" value="ECO:0007669"/>
    <property type="project" value="InterPro"/>
</dbReference>
<comment type="similarity">
    <text evidence="1">In the C-terminal section; belongs to the phosphoglycerate mutase family.</text>
</comment>
<dbReference type="PROSITE" id="PS00175">
    <property type="entry name" value="PG_MUTASE"/>
    <property type="match status" value="1"/>
</dbReference>
<evidence type="ECO:0000313" key="10">
    <source>
        <dbReference type="Proteomes" id="UP000694416"/>
    </source>
</evidence>
<dbReference type="PIRSF" id="PIRSF000709">
    <property type="entry name" value="6PFK_2-Ptase"/>
    <property type="match status" value="1"/>
</dbReference>
<dbReference type="InterPro" id="IPR013079">
    <property type="entry name" value="6Phosfructo_kin"/>
</dbReference>
<reference evidence="9" key="1">
    <citation type="submission" date="2025-08" db="UniProtKB">
        <authorList>
            <consortium name="Ensembl"/>
        </authorList>
    </citation>
    <scope>IDENTIFICATION</scope>
</reference>
<feature type="domain" description="6-phosphofructo-2-kinase" evidence="8">
    <location>
        <begin position="35"/>
        <end position="249"/>
    </location>
</feature>
<dbReference type="SUPFAM" id="SSF52540">
    <property type="entry name" value="P-loop containing nucleoside triphosphate hydrolases"/>
    <property type="match status" value="1"/>
</dbReference>
<dbReference type="SUPFAM" id="SSF53254">
    <property type="entry name" value="Phosphoglycerate mutase-like"/>
    <property type="match status" value="1"/>
</dbReference>
<evidence type="ECO:0000256" key="7">
    <source>
        <dbReference type="PIRSR" id="PIRSR613078-2"/>
    </source>
</evidence>
<keyword evidence="6" id="KW-0511">Multifunctional enzyme</keyword>
<dbReference type="InterPro" id="IPR013078">
    <property type="entry name" value="His_Pase_superF_clade-1"/>
</dbReference>
<dbReference type="PANTHER" id="PTHR10606:SF14">
    <property type="entry name" value="6-PHOSPHOFRUCTO-2-KINASE_FRUCTOSE-2,6-BISPHOSPHATASE 4"/>
    <property type="match status" value="1"/>
</dbReference>
<name>A0A8C9GM95_9PRIM</name>
<protein>
    <submittedName>
        <fullName evidence="9">6-phosphofructo-2-kinase/fructose-2,6-biphosphatase 4</fullName>
    </submittedName>
</protein>
<dbReference type="CDD" id="cd07067">
    <property type="entry name" value="HP_PGM_like"/>
    <property type="match status" value="1"/>
</dbReference>
<evidence type="ECO:0000256" key="1">
    <source>
        <dbReference type="ARBA" id="ARBA00008408"/>
    </source>
</evidence>
<evidence type="ECO:0000259" key="8">
    <source>
        <dbReference type="Pfam" id="PF01591"/>
    </source>
</evidence>
<reference evidence="9" key="2">
    <citation type="submission" date="2025-09" db="UniProtKB">
        <authorList>
            <consortium name="Ensembl"/>
        </authorList>
    </citation>
    <scope>IDENTIFICATION</scope>
</reference>
<dbReference type="InterPro" id="IPR029033">
    <property type="entry name" value="His_PPase_superfam"/>
</dbReference>
<dbReference type="Pfam" id="PF00300">
    <property type="entry name" value="His_Phos_1"/>
    <property type="match status" value="2"/>
</dbReference>
<accession>A0A8C9GM95</accession>
<dbReference type="GO" id="GO:0004331">
    <property type="term" value="F:fructose-2,6-bisphosphate 2-phosphatase activity"/>
    <property type="evidence" value="ECO:0007669"/>
    <property type="project" value="TreeGrafter"/>
</dbReference>
<keyword evidence="4" id="KW-0378">Hydrolase</keyword>
<evidence type="ECO:0000256" key="6">
    <source>
        <dbReference type="ARBA" id="ARBA00023268"/>
    </source>
</evidence>
<dbReference type="GO" id="GO:0006003">
    <property type="term" value="P:fructose 2,6-bisphosphate metabolic process"/>
    <property type="evidence" value="ECO:0007669"/>
    <property type="project" value="InterPro"/>
</dbReference>
<dbReference type="SMART" id="SM00855">
    <property type="entry name" value="PGAM"/>
    <property type="match status" value="1"/>
</dbReference>
<feature type="binding site" evidence="7">
    <location>
        <position position="306"/>
    </location>
    <ligand>
        <name>substrate</name>
    </ligand>
</feature>
<dbReference type="FunFam" id="3.40.50.1240:FF:000113">
    <property type="entry name" value="6-phosphofructo-2-kinase/fructose-2,6-biphosphatase 3"/>
    <property type="match status" value="1"/>
</dbReference>
<dbReference type="AlphaFoldDB" id="A0A8C9GM95"/>
<evidence type="ECO:0000313" key="9">
    <source>
        <dbReference type="Ensembl" id="ENSPTEP00000003291.1"/>
    </source>
</evidence>
<dbReference type="Proteomes" id="UP000694416">
    <property type="component" value="Unplaced"/>
</dbReference>
<keyword evidence="3" id="KW-0808">Transferase</keyword>
<dbReference type="InterPro" id="IPR027417">
    <property type="entry name" value="P-loop_NTPase"/>
</dbReference>
<keyword evidence="10" id="KW-1185">Reference proteome</keyword>
<dbReference type="InterPro" id="IPR003094">
    <property type="entry name" value="6Pfruct_kin"/>
</dbReference>
<evidence type="ECO:0000256" key="4">
    <source>
        <dbReference type="ARBA" id="ARBA00022801"/>
    </source>
</evidence>
<sequence>MASPRELTQNPLKKIWMPYSNGRPALHACQRGVCMTNCPTLIVMVGLPARGKTYISKKLTRYLNWIGVPTREFNVGQYRRDVVKTYKSFEFFLPDNEEGLKIRKQCALAALRDVRRFLSEEGGHVAVFDATNTTRERRATIFNFGEQNGYKTFFVESICVDPEVIAANIVQVKLGSPDYVNRDSDEATEDFMRRIECYENSYESLDEDLDRDLSYIKIMDVGQSYVVNRVADHIQSRIVYYLMNIHVTPRSIYLCRHGESELNLKGRIGGDPGLSARGREFAKSLAQFISDQNIKDLKVWTSQMKRTIQTAEALGVPYEQWKVLNEIDASYEDLVQRLEPVIMELERQENVLVICHQAVMRCLLAYFLDKAAEQLPYLKCPLHTVLKLTPVAYGCKVESIFLNVAAVNTHRDRPQNVDISRPPEEALVTVPAHQ</sequence>
<keyword evidence="3" id="KW-0418">Kinase</keyword>
<dbReference type="Gene3D" id="3.40.50.300">
    <property type="entry name" value="P-loop containing nucleotide triphosphate hydrolases"/>
    <property type="match status" value="1"/>
</dbReference>
<dbReference type="GO" id="GO:0006000">
    <property type="term" value="P:fructose metabolic process"/>
    <property type="evidence" value="ECO:0007669"/>
    <property type="project" value="InterPro"/>
</dbReference>
<dbReference type="Gene3D" id="3.40.50.1240">
    <property type="entry name" value="Phosphoglycerate mutase-like"/>
    <property type="match status" value="2"/>
</dbReference>
<dbReference type="InterPro" id="IPR001345">
    <property type="entry name" value="PG/BPGM_mutase_AS"/>
</dbReference>
<dbReference type="PANTHER" id="PTHR10606">
    <property type="entry name" value="6-PHOSPHOFRUCTO-2-KINASE/FRUCTOSE-2,6-BISPHOSPHATASE"/>
    <property type="match status" value="1"/>
</dbReference>
<dbReference type="FunFam" id="3.40.50.300:FF:000047">
    <property type="entry name" value="6-phosphofructo-2-kinase/fructose-2, 6-bisphosphatase 3 isoform 2"/>
    <property type="match status" value="1"/>
</dbReference>
<keyword evidence="2" id="KW-0547">Nucleotide-binding</keyword>
<dbReference type="PRINTS" id="PR00991">
    <property type="entry name" value="6PFRUCTKNASE"/>
</dbReference>
<gene>
    <name evidence="9" type="primary">PFKFB4</name>
</gene>
<evidence type="ECO:0000256" key="5">
    <source>
        <dbReference type="ARBA" id="ARBA00022840"/>
    </source>
</evidence>
<dbReference type="GO" id="GO:0005829">
    <property type="term" value="C:cytosol"/>
    <property type="evidence" value="ECO:0007669"/>
    <property type="project" value="TreeGrafter"/>
</dbReference>
<evidence type="ECO:0000256" key="2">
    <source>
        <dbReference type="ARBA" id="ARBA00022741"/>
    </source>
</evidence>
<dbReference type="GO" id="GO:0005524">
    <property type="term" value="F:ATP binding"/>
    <property type="evidence" value="ECO:0007669"/>
    <property type="project" value="UniProtKB-KW"/>
</dbReference>
<organism evidence="9 10">
    <name type="scientific">Piliocolobus tephrosceles</name>
    <name type="common">Ugandan red Colobus</name>
    <dbReference type="NCBI Taxonomy" id="591936"/>
    <lineage>
        <taxon>Eukaryota</taxon>
        <taxon>Metazoa</taxon>
        <taxon>Chordata</taxon>
        <taxon>Craniata</taxon>
        <taxon>Vertebrata</taxon>
        <taxon>Euteleostomi</taxon>
        <taxon>Mammalia</taxon>
        <taxon>Eutheria</taxon>
        <taxon>Euarchontoglires</taxon>
        <taxon>Primates</taxon>
        <taxon>Haplorrhini</taxon>
        <taxon>Catarrhini</taxon>
        <taxon>Cercopithecidae</taxon>
        <taxon>Colobinae</taxon>
        <taxon>Piliocolobus</taxon>
    </lineage>
</organism>
<dbReference type="Ensembl" id="ENSPTET00000005179.1">
    <property type="protein sequence ID" value="ENSPTEP00000003291.1"/>
    <property type="gene ID" value="ENSPTEG00000003900.1"/>
</dbReference>
<feature type="binding site" evidence="7">
    <location>
        <begin position="256"/>
        <end position="263"/>
    </location>
    <ligand>
        <name>substrate</name>
    </ligand>
</feature>
<proteinExistence type="inferred from homology"/>
<evidence type="ECO:0000256" key="3">
    <source>
        <dbReference type="ARBA" id="ARBA00022777"/>
    </source>
</evidence>